<reference evidence="8" key="2">
    <citation type="submission" date="2020-06" db="EMBL/GenBank/DDBJ databases">
        <title>Isolation of Planomicrobium glaciei.</title>
        <authorList>
            <person name="Malisova L."/>
            <person name="Safrankova R."/>
            <person name="Jakubu V."/>
            <person name="Spanelova P."/>
        </authorList>
    </citation>
    <scope>NUCLEOTIDE SEQUENCE [LARGE SCALE GENOMIC DNA]</scope>
    <source>
        <strain evidence="8">NRL-ATB46093</strain>
    </source>
</reference>
<keyword evidence="4" id="KW-0788">Thiol protease</keyword>
<dbReference type="STRING" id="459472.SAMN04487975_11312"/>
<evidence type="ECO:0000256" key="2">
    <source>
        <dbReference type="ARBA" id="ARBA00022670"/>
    </source>
</evidence>
<dbReference type="AlphaFoldDB" id="A0A1G8IMV4"/>
<evidence type="ECO:0000313" key="8">
    <source>
        <dbReference type="Proteomes" id="UP000509222"/>
    </source>
</evidence>
<evidence type="ECO:0000256" key="6">
    <source>
        <dbReference type="ARBA" id="ARBA00044538"/>
    </source>
</evidence>
<proteinExistence type="inferred from homology"/>
<keyword evidence="2 7" id="KW-0645">Protease</keyword>
<keyword evidence="3" id="KW-0378">Hydrolase</keyword>
<accession>A0A1G8IMV4</accession>
<evidence type="ECO:0000256" key="4">
    <source>
        <dbReference type="ARBA" id="ARBA00022807"/>
    </source>
</evidence>
<dbReference type="GO" id="GO:0008234">
    <property type="term" value="F:cysteine-type peptidase activity"/>
    <property type="evidence" value="ECO:0007669"/>
    <property type="project" value="UniProtKB-KW"/>
</dbReference>
<dbReference type="EMBL" id="CP051177">
    <property type="protein sequence ID" value="QKX51737.1"/>
    <property type="molecule type" value="Genomic_DNA"/>
</dbReference>
<evidence type="ECO:0000256" key="5">
    <source>
        <dbReference type="ARBA" id="ARBA00044503"/>
    </source>
</evidence>
<dbReference type="NCBIfam" id="NF011126">
    <property type="entry name" value="PRK14553.1-6"/>
    <property type="match status" value="1"/>
</dbReference>
<sequence>MIRVNVKETSDRILSFEMSGHADFAEHGQDLVCAGASAVSFGAVNAILELTKIEPQIQQESSGYLKVVFPDRLDEKTEEQVQLLVRAMIVSLKTIEQDYGQYIKITFTA</sequence>
<evidence type="ECO:0000256" key="3">
    <source>
        <dbReference type="ARBA" id="ARBA00022801"/>
    </source>
</evidence>
<dbReference type="PANTHER" id="PTHR39178:SF1">
    <property type="entry name" value="RIBOSOMAL-PROCESSING CYSTEINE PROTEASE PRP"/>
    <property type="match status" value="1"/>
</dbReference>
<dbReference type="Gene3D" id="3.30.70.1490">
    <property type="entry name" value="Cysteine protease Prp"/>
    <property type="match status" value="1"/>
</dbReference>
<dbReference type="Proteomes" id="UP000509222">
    <property type="component" value="Chromosome"/>
</dbReference>
<reference evidence="7 8" key="1">
    <citation type="submission" date="2020-04" db="EMBL/GenBank/DDBJ databases">
        <authorList>
            <person name="Pajer P."/>
            <person name="Broz P."/>
        </authorList>
    </citation>
    <scope>NUCLEOTIDE SEQUENCE [LARGE SCALE GENOMIC DNA]</scope>
    <source>
        <strain evidence="8">NRL-ATB46093</strain>
    </source>
</reference>
<keyword evidence="8" id="KW-1185">Reference proteome</keyword>
<dbReference type="InterPro" id="IPR007422">
    <property type="entry name" value="Peptidase_Prp"/>
</dbReference>
<dbReference type="Pfam" id="PF04327">
    <property type="entry name" value="Peptidase_Prp"/>
    <property type="match status" value="1"/>
</dbReference>
<dbReference type="eggNOG" id="COG2868">
    <property type="taxonomic scope" value="Bacteria"/>
</dbReference>
<evidence type="ECO:0000256" key="1">
    <source>
        <dbReference type="ARBA" id="ARBA00022517"/>
    </source>
</evidence>
<organism evidence="7 8">
    <name type="scientific">Planococcus glaciei</name>
    <dbReference type="NCBI Taxonomy" id="459472"/>
    <lineage>
        <taxon>Bacteria</taxon>
        <taxon>Bacillati</taxon>
        <taxon>Bacillota</taxon>
        <taxon>Bacilli</taxon>
        <taxon>Bacillales</taxon>
        <taxon>Caryophanaceae</taxon>
        <taxon>Planococcus</taxon>
    </lineage>
</organism>
<evidence type="ECO:0000313" key="7">
    <source>
        <dbReference type="EMBL" id="QKX51737.1"/>
    </source>
</evidence>
<comment type="similarity">
    <text evidence="5">Belongs to the Prp family.</text>
</comment>
<protein>
    <recommendedName>
        <fullName evidence="6">Ribosomal processing cysteine protease Prp</fullName>
    </recommendedName>
</protein>
<dbReference type="SUPFAM" id="SSF118010">
    <property type="entry name" value="TM1457-like"/>
    <property type="match status" value="1"/>
</dbReference>
<name>A0A1G8IMV4_9BACL</name>
<dbReference type="OrthoDB" id="48998at2"/>
<dbReference type="CDD" id="cd16332">
    <property type="entry name" value="Prp-like"/>
    <property type="match status" value="1"/>
</dbReference>
<dbReference type="InterPro" id="IPR036764">
    <property type="entry name" value="Peptidase_Prp_sf"/>
</dbReference>
<gene>
    <name evidence="7" type="ORF">HF394_14805</name>
</gene>
<dbReference type="GO" id="GO:0042254">
    <property type="term" value="P:ribosome biogenesis"/>
    <property type="evidence" value="ECO:0007669"/>
    <property type="project" value="UniProtKB-KW"/>
</dbReference>
<keyword evidence="1" id="KW-0690">Ribosome biogenesis</keyword>
<dbReference type="RefSeq" id="WP_036806226.1">
    <property type="nucleotide sequence ID" value="NZ_CP051177.1"/>
</dbReference>
<dbReference type="GO" id="GO:0006508">
    <property type="term" value="P:proteolysis"/>
    <property type="evidence" value="ECO:0007669"/>
    <property type="project" value="UniProtKB-KW"/>
</dbReference>
<dbReference type="PANTHER" id="PTHR39178">
    <property type="entry name" value="HYPOTHETICAL RIBOSOME-ASSOCIATED PROTEIN"/>
    <property type="match status" value="1"/>
</dbReference>